<dbReference type="AlphaFoldDB" id="A0A7H9BGC3"/>
<gene>
    <name evidence="1" type="ORF">HQ393_04915</name>
</gene>
<protein>
    <submittedName>
        <fullName evidence="1">Uncharacterized protein</fullName>
    </submittedName>
</protein>
<dbReference type="EMBL" id="CP058627">
    <property type="protein sequence ID" value="QLG87647.1"/>
    <property type="molecule type" value="Genomic_DNA"/>
</dbReference>
<dbReference type="Proteomes" id="UP000509597">
    <property type="component" value="Chromosome"/>
</dbReference>
<dbReference type="KEGG" id="chiz:HQ393_04915"/>
<proteinExistence type="predicted"/>
<keyword evidence="2" id="KW-1185">Reference proteome</keyword>
<accession>A0A7H9BGC3</accession>
<organism evidence="1 2">
    <name type="scientific">Chitinibacter bivalviorum</name>
    <dbReference type="NCBI Taxonomy" id="2739434"/>
    <lineage>
        <taxon>Bacteria</taxon>
        <taxon>Pseudomonadati</taxon>
        <taxon>Pseudomonadota</taxon>
        <taxon>Betaproteobacteria</taxon>
        <taxon>Neisseriales</taxon>
        <taxon>Chitinibacteraceae</taxon>
        <taxon>Chitinibacter</taxon>
    </lineage>
</organism>
<dbReference type="RefSeq" id="WP_179357728.1">
    <property type="nucleotide sequence ID" value="NZ_CP058627.1"/>
</dbReference>
<evidence type="ECO:0000313" key="1">
    <source>
        <dbReference type="EMBL" id="QLG87647.1"/>
    </source>
</evidence>
<sequence>MLAELLGFTPDIDPMTPGAMVDVSNIVPTERGFAALESPIAVSGALLPAACFGAAKVRKLDDTKRTLAGTQTKIYELSGSAWNDVSRAAVYTTGPDSRWRFVQFGNATLCCNKSDATQVSISGAFADLAGSPKASICETVGGFVFLFDTNEATYGDSPDRWWCSGLYDYTTWTPSSTTQAATGRLMDTAGRVIGAKRLGQNMVAYKLRNMFLASYVGAPFIWSWQEIPGEIGAISHECIVSIGTEHIFISQDDFWRFDGVRPTPIGTPVRKWFFNRVDPKYIQRVQGLHDRQRKLVVWFYPSVGSNGVCDSWIAYHYKMDKWGAGSMNVESIIEYASNGMTFDNFGSLAASWDALPNIAYDSPFWISENPVAAVIDTAHQLNTITATPGAASMTSGFFGDDTEFTTLNKVRPRWLTIPSAANLTHYTADYAGVALSNHGSSALYLGAFNPLWSGRWHQIKLATSSGSFELAAVDLTLVPDGTQ</sequence>
<evidence type="ECO:0000313" key="2">
    <source>
        <dbReference type="Proteomes" id="UP000509597"/>
    </source>
</evidence>
<reference evidence="1 2" key="1">
    <citation type="submission" date="2020-07" db="EMBL/GenBank/DDBJ databases">
        <title>Complete genome sequence of Chitinibacter sp. 2T18.</title>
        <authorList>
            <person name="Bae J.-W."/>
            <person name="Choi J.-W."/>
        </authorList>
    </citation>
    <scope>NUCLEOTIDE SEQUENCE [LARGE SCALE GENOMIC DNA]</scope>
    <source>
        <strain evidence="1 2">2T18</strain>
    </source>
</reference>
<name>A0A7H9BGC3_9NEIS</name>